<keyword evidence="4 9" id="KW-0321">Glycogen metabolism</keyword>
<evidence type="ECO:0000256" key="10">
    <source>
        <dbReference type="PIRSR" id="PIRSR000463-1"/>
    </source>
</evidence>
<sequence length="693" mass="80118">MQKILMKDPHKLLGLHELPEGKVIRLWRPEATEAALEVKGKVCQARAVDTAGLFELMVDSSIGATDYRITHPSGLEAHDPYSFLPTFSNEDERLFSLGKHEKIAEVMGGRLTIHYGIAGVKFAVWAPCAQAVSLVGDFNHWNPHLHPMRLMGASGVWELFVPGLKEGEKYKFYILTSEGHGLFKADPYALQGEMRPNTASVVTRSEEHVWQDHKWLERRTSDAPLKQPLNIYEIHMGSWKMQGFEFMNYRTVAPHLANYCKEMGYTHVEFMPIMGHPLDESWGYQVTGFYAISSRYGTIADFQYLVDYLHQNDIGVIFDWVPGHFPTDLHSIVQFDGTHLYEHQDPRQGYHPHWNTHIFNYGRFEVINFLIGSALYYLEKMHIDGLRVDAVSSMVYLDYGRKKGEWIPNEKGGNENLEAIAFLQELNTQVQKKFPGVLMIAEESHAFPGVTKPVSEGGLGFHLKWGLGWMNDTLRFFQTGFDYRDHRKNLLTHEFTYYFDEQYLLPLSHDEVVHEKKSLLSKMPGNEWEKFANLRLLLSYMICHPGKKLLFMGGEFGLWKEWNCKEELPWHLIELPMHQKLKCCVRDLNHFYRHHSALWEEDFSKEGFEWVDTEMTFSYFRHAKNETLLCVHNLTSRKLENVAIPCKNFMPIEIFNTDSQEYGGYGILNPNISNACLNLAPFATSILCQKKST</sequence>
<dbReference type="SUPFAM" id="SSF81296">
    <property type="entry name" value="E set domains"/>
    <property type="match status" value="1"/>
</dbReference>
<dbReference type="InterPro" id="IPR004193">
    <property type="entry name" value="Glyco_hydro_13_N"/>
</dbReference>
<dbReference type="KEGG" id="sng:SNE_A07190"/>
<reference evidence="12 13" key="1">
    <citation type="journal article" date="2011" name="Mol. Biol. Evol.">
        <title>Unity in variety--the pan-genome of the Chlamydiae.</title>
        <authorList>
            <person name="Collingro A."/>
            <person name="Tischler P."/>
            <person name="Weinmaier T."/>
            <person name="Penz T."/>
            <person name="Heinz E."/>
            <person name="Brunham R.C."/>
            <person name="Read T.D."/>
            <person name="Bavoil P.M."/>
            <person name="Sachse K."/>
            <person name="Kahane S."/>
            <person name="Friedman M.G."/>
            <person name="Rattei T."/>
            <person name="Myers G.S."/>
            <person name="Horn M."/>
        </authorList>
    </citation>
    <scope>NUCLEOTIDE SEQUENCE [LARGE SCALE GENOMIC DNA]</scope>
    <source>
        <strain evidence="13">ATCC VR-1471 / Z</strain>
    </source>
</reference>
<dbReference type="Proteomes" id="UP000000496">
    <property type="component" value="Chromosome gsn.131"/>
</dbReference>
<evidence type="ECO:0000313" key="12">
    <source>
        <dbReference type="EMBL" id="CCB88596.1"/>
    </source>
</evidence>
<dbReference type="CDD" id="cd11322">
    <property type="entry name" value="AmyAc_Glg_BE"/>
    <property type="match status" value="1"/>
</dbReference>
<dbReference type="SMART" id="SM00642">
    <property type="entry name" value="Aamy"/>
    <property type="match status" value="1"/>
</dbReference>
<dbReference type="OrthoDB" id="9800174at2"/>
<dbReference type="InterPro" id="IPR054169">
    <property type="entry name" value="GlgB_N"/>
</dbReference>
<dbReference type="InterPro" id="IPR017853">
    <property type="entry name" value="GH"/>
</dbReference>
<dbReference type="EC" id="2.4.1.18" evidence="9"/>
<dbReference type="GO" id="GO:0005978">
    <property type="term" value="P:glycogen biosynthetic process"/>
    <property type="evidence" value="ECO:0007669"/>
    <property type="project" value="UniProtKB-UniRule"/>
</dbReference>
<dbReference type="InterPro" id="IPR006407">
    <property type="entry name" value="GlgB"/>
</dbReference>
<evidence type="ECO:0000256" key="9">
    <source>
        <dbReference type="HAMAP-Rule" id="MF_00685"/>
    </source>
</evidence>
<dbReference type="InterPro" id="IPR044143">
    <property type="entry name" value="GlgB_N_E_set_prok"/>
</dbReference>
<name>F8L781_SIMNZ</name>
<keyword evidence="7 9" id="KW-0320">Glycogen biosynthesis</keyword>
<dbReference type="SUPFAM" id="SSF51445">
    <property type="entry name" value="(Trans)glycosidases"/>
    <property type="match status" value="1"/>
</dbReference>
<evidence type="ECO:0000256" key="6">
    <source>
        <dbReference type="ARBA" id="ARBA00022679"/>
    </source>
</evidence>
<dbReference type="AlphaFoldDB" id="F8L781"/>
<comment type="catalytic activity">
    <reaction evidence="1 9">
        <text>Transfers a segment of a (1-&gt;4)-alpha-D-glucan chain to a primary hydroxy group in a similar glucan chain.</text>
        <dbReference type="EC" id="2.4.1.18"/>
    </reaction>
</comment>
<dbReference type="HOGENOM" id="CLU_004245_3_2_0"/>
<feature type="active site" description="Proton donor" evidence="9 10">
    <location>
        <position position="442"/>
    </location>
</feature>
<keyword evidence="8 9" id="KW-0119">Carbohydrate metabolism</keyword>
<dbReference type="GO" id="GO:0005829">
    <property type="term" value="C:cytosol"/>
    <property type="evidence" value="ECO:0007669"/>
    <property type="project" value="TreeGrafter"/>
</dbReference>
<dbReference type="InterPro" id="IPR013783">
    <property type="entry name" value="Ig-like_fold"/>
</dbReference>
<dbReference type="CDD" id="cd02855">
    <property type="entry name" value="E_set_GBE_prok_N"/>
    <property type="match status" value="1"/>
</dbReference>
<gene>
    <name evidence="9 12" type="primary">glgB</name>
    <name evidence="12" type="ordered locus">SNE_A07190</name>
</gene>
<keyword evidence="6 9" id="KW-0808">Transferase</keyword>
<evidence type="ECO:0000256" key="3">
    <source>
        <dbReference type="ARBA" id="ARBA00009000"/>
    </source>
</evidence>
<evidence type="ECO:0000313" key="13">
    <source>
        <dbReference type="Proteomes" id="UP000000496"/>
    </source>
</evidence>
<dbReference type="GO" id="GO:0003844">
    <property type="term" value="F:1,4-alpha-glucan branching enzyme activity"/>
    <property type="evidence" value="ECO:0007669"/>
    <property type="project" value="UniProtKB-UniRule"/>
</dbReference>
<evidence type="ECO:0000256" key="7">
    <source>
        <dbReference type="ARBA" id="ARBA00023056"/>
    </source>
</evidence>
<dbReference type="InterPro" id="IPR013780">
    <property type="entry name" value="Glyco_hydro_b"/>
</dbReference>
<comment type="subunit">
    <text evidence="9">Monomer.</text>
</comment>
<evidence type="ECO:0000256" key="4">
    <source>
        <dbReference type="ARBA" id="ARBA00022600"/>
    </source>
</evidence>
<dbReference type="EMBL" id="FR872582">
    <property type="protein sequence ID" value="CCB88596.1"/>
    <property type="molecule type" value="Genomic_DNA"/>
</dbReference>
<dbReference type="NCBIfam" id="NF003811">
    <property type="entry name" value="PRK05402.1"/>
    <property type="match status" value="1"/>
</dbReference>
<evidence type="ECO:0000256" key="2">
    <source>
        <dbReference type="ARBA" id="ARBA00004964"/>
    </source>
</evidence>
<organism evidence="12 13">
    <name type="scientific">Simkania negevensis (strain ATCC VR-1471 / DSM 27360 / Z)</name>
    <dbReference type="NCBI Taxonomy" id="331113"/>
    <lineage>
        <taxon>Bacteria</taxon>
        <taxon>Pseudomonadati</taxon>
        <taxon>Chlamydiota</taxon>
        <taxon>Chlamydiia</taxon>
        <taxon>Parachlamydiales</taxon>
        <taxon>Simkaniaceae</taxon>
        <taxon>Simkania</taxon>
    </lineage>
</organism>
<dbReference type="InterPro" id="IPR014756">
    <property type="entry name" value="Ig_E-set"/>
</dbReference>
<dbReference type="SUPFAM" id="SSF51011">
    <property type="entry name" value="Glycosyl hydrolase domain"/>
    <property type="match status" value="1"/>
</dbReference>
<dbReference type="NCBIfam" id="TIGR01515">
    <property type="entry name" value="branching_enzym"/>
    <property type="match status" value="1"/>
</dbReference>
<dbReference type="FunFam" id="3.20.20.80:FF:000003">
    <property type="entry name" value="1,4-alpha-glucan branching enzyme GlgB"/>
    <property type="match status" value="1"/>
</dbReference>
<comment type="function">
    <text evidence="9">Catalyzes the formation of the alpha-1,6-glucosidic linkages in glycogen by scission of a 1,4-alpha-linked oligosaccharide from growing alpha-1,4-glucan chains and the subsequent attachment of the oligosaccharide to the alpha-1,6 position.</text>
</comment>
<dbReference type="InterPro" id="IPR037439">
    <property type="entry name" value="Branching_enzy"/>
</dbReference>
<feature type="domain" description="Glycosyl hydrolase family 13 catalytic" evidence="11">
    <location>
        <begin position="233"/>
        <end position="597"/>
    </location>
</feature>
<dbReference type="UniPathway" id="UPA00164"/>
<keyword evidence="5 9" id="KW-0328">Glycosyltransferase</keyword>
<dbReference type="GO" id="GO:0004553">
    <property type="term" value="F:hydrolase activity, hydrolyzing O-glycosyl compounds"/>
    <property type="evidence" value="ECO:0007669"/>
    <property type="project" value="InterPro"/>
</dbReference>
<dbReference type="Pfam" id="PF02922">
    <property type="entry name" value="CBM_48"/>
    <property type="match status" value="1"/>
</dbReference>
<evidence type="ECO:0000256" key="1">
    <source>
        <dbReference type="ARBA" id="ARBA00000826"/>
    </source>
</evidence>
<comment type="similarity">
    <text evidence="3 9">Belongs to the glycosyl hydrolase 13 family. GlgB subfamily.</text>
</comment>
<dbReference type="Pfam" id="PF22019">
    <property type="entry name" value="GlgB_N"/>
    <property type="match status" value="1"/>
</dbReference>
<dbReference type="NCBIfam" id="NF008967">
    <property type="entry name" value="PRK12313.1"/>
    <property type="match status" value="1"/>
</dbReference>
<proteinExistence type="inferred from homology"/>
<dbReference type="Gene3D" id="2.60.40.10">
    <property type="entry name" value="Immunoglobulins"/>
    <property type="match status" value="2"/>
</dbReference>
<evidence type="ECO:0000256" key="5">
    <source>
        <dbReference type="ARBA" id="ARBA00022676"/>
    </source>
</evidence>
<dbReference type="InterPro" id="IPR006047">
    <property type="entry name" value="GH13_cat_dom"/>
</dbReference>
<keyword evidence="13" id="KW-1185">Reference proteome</keyword>
<dbReference type="PANTHER" id="PTHR43651:SF3">
    <property type="entry name" value="1,4-ALPHA-GLUCAN-BRANCHING ENZYME"/>
    <property type="match status" value="1"/>
</dbReference>
<dbReference type="Pfam" id="PF00128">
    <property type="entry name" value="Alpha-amylase"/>
    <property type="match status" value="1"/>
</dbReference>
<evidence type="ECO:0000256" key="8">
    <source>
        <dbReference type="ARBA" id="ARBA00023277"/>
    </source>
</evidence>
<feature type="active site" description="Nucleophile" evidence="9 10">
    <location>
        <position position="389"/>
    </location>
</feature>
<dbReference type="Gene3D" id="3.20.20.80">
    <property type="entry name" value="Glycosidases"/>
    <property type="match status" value="1"/>
</dbReference>
<dbReference type="PIRSF" id="PIRSF000463">
    <property type="entry name" value="GlgB"/>
    <property type="match status" value="1"/>
</dbReference>
<dbReference type="eggNOG" id="COG0296">
    <property type="taxonomic scope" value="Bacteria"/>
</dbReference>
<dbReference type="HAMAP" id="MF_00685">
    <property type="entry name" value="GlgB"/>
    <property type="match status" value="1"/>
</dbReference>
<dbReference type="PANTHER" id="PTHR43651">
    <property type="entry name" value="1,4-ALPHA-GLUCAN-BRANCHING ENZYME"/>
    <property type="match status" value="1"/>
</dbReference>
<evidence type="ECO:0000259" key="11">
    <source>
        <dbReference type="SMART" id="SM00642"/>
    </source>
</evidence>
<dbReference type="Gene3D" id="2.60.40.1180">
    <property type="entry name" value="Golgi alpha-mannosidase II"/>
    <property type="match status" value="1"/>
</dbReference>
<dbReference type="FunFam" id="2.60.40.10:FF:000169">
    <property type="entry name" value="1,4-alpha-glucan branching enzyme GlgB"/>
    <property type="match status" value="1"/>
</dbReference>
<accession>F8L781</accession>
<protein>
    <recommendedName>
        <fullName evidence="9">1,4-alpha-glucan branching enzyme GlgB</fullName>
        <ecNumber evidence="9">2.4.1.18</ecNumber>
    </recommendedName>
    <alternativeName>
        <fullName evidence="9">1,4-alpha-D-glucan:1,4-alpha-D-glucan 6-glucosyl-transferase</fullName>
    </alternativeName>
    <alternativeName>
        <fullName evidence="9">Alpha-(1-&gt;4)-glucan branching enzyme</fullName>
    </alternativeName>
    <alternativeName>
        <fullName evidence="9">Glycogen branching enzyme</fullName>
        <shortName evidence="9">BE</shortName>
    </alternativeName>
</protein>
<dbReference type="RefSeq" id="WP_013943063.1">
    <property type="nucleotide sequence ID" value="NC_015713.1"/>
</dbReference>
<dbReference type="STRING" id="331113.SNE_A07190"/>
<comment type="pathway">
    <text evidence="2 9">Glycan biosynthesis; glycogen biosynthesis.</text>
</comment>